<dbReference type="EMBL" id="JBHSGU010000001">
    <property type="protein sequence ID" value="MFC4698720.1"/>
    <property type="molecule type" value="Genomic_DNA"/>
</dbReference>
<feature type="transmembrane region" description="Helical" evidence="1">
    <location>
        <begin position="147"/>
        <end position="167"/>
    </location>
</feature>
<organism evidence="2 3">
    <name type="scientific">Glaciecola siphonariae</name>
    <dbReference type="NCBI Taxonomy" id="521012"/>
    <lineage>
        <taxon>Bacteria</taxon>
        <taxon>Pseudomonadati</taxon>
        <taxon>Pseudomonadota</taxon>
        <taxon>Gammaproteobacteria</taxon>
        <taxon>Alteromonadales</taxon>
        <taxon>Alteromonadaceae</taxon>
        <taxon>Glaciecola</taxon>
    </lineage>
</organism>
<evidence type="ECO:0000313" key="2">
    <source>
        <dbReference type="EMBL" id="MFC4698720.1"/>
    </source>
</evidence>
<dbReference type="Proteomes" id="UP001595897">
    <property type="component" value="Unassembled WGS sequence"/>
</dbReference>
<keyword evidence="1" id="KW-0472">Membrane</keyword>
<feature type="transmembrane region" description="Helical" evidence="1">
    <location>
        <begin position="43"/>
        <end position="62"/>
    </location>
</feature>
<sequence>MNDNFEKWQQQYHQNTPSVDVGKLAKQVAKLQSKERLKAWSELVFGLVISVFCVVSALYFAQSATEKVIYLCLSPAPVGFALWAFSLTKKRWRQASYSTRELLDIKRQHEIDKVRYWRMSALVVSALWLVLLCTSVVMFVLTGSLQPWLGLTAINAIVVTITLYRYLQLQKALTARLQDIESLT</sequence>
<evidence type="ECO:0000313" key="3">
    <source>
        <dbReference type="Proteomes" id="UP001595897"/>
    </source>
</evidence>
<reference evidence="3" key="1">
    <citation type="journal article" date="2019" name="Int. J. Syst. Evol. Microbiol.">
        <title>The Global Catalogue of Microorganisms (GCM) 10K type strain sequencing project: providing services to taxonomists for standard genome sequencing and annotation.</title>
        <authorList>
            <consortium name="The Broad Institute Genomics Platform"/>
            <consortium name="The Broad Institute Genome Sequencing Center for Infectious Disease"/>
            <person name="Wu L."/>
            <person name="Ma J."/>
        </authorList>
    </citation>
    <scope>NUCLEOTIDE SEQUENCE [LARGE SCALE GENOMIC DNA]</scope>
    <source>
        <strain evidence="3">KACC 12507</strain>
    </source>
</reference>
<keyword evidence="1" id="KW-0812">Transmembrane</keyword>
<keyword evidence="1" id="KW-1133">Transmembrane helix</keyword>
<name>A0ABV9LSB9_9ALTE</name>
<protein>
    <submittedName>
        <fullName evidence="2">Uncharacterized protein</fullName>
    </submittedName>
</protein>
<gene>
    <name evidence="2" type="ORF">ACFO4O_00915</name>
</gene>
<evidence type="ECO:0000256" key="1">
    <source>
        <dbReference type="SAM" id="Phobius"/>
    </source>
</evidence>
<proteinExistence type="predicted"/>
<comment type="caution">
    <text evidence="2">The sequence shown here is derived from an EMBL/GenBank/DDBJ whole genome shotgun (WGS) entry which is preliminary data.</text>
</comment>
<accession>A0ABV9LSB9</accession>
<feature type="transmembrane region" description="Helical" evidence="1">
    <location>
        <begin position="68"/>
        <end position="87"/>
    </location>
</feature>
<dbReference type="RefSeq" id="WP_382405356.1">
    <property type="nucleotide sequence ID" value="NZ_JBHSGU010000001.1"/>
</dbReference>
<keyword evidence="3" id="KW-1185">Reference proteome</keyword>
<feature type="transmembrane region" description="Helical" evidence="1">
    <location>
        <begin position="116"/>
        <end position="141"/>
    </location>
</feature>